<gene>
    <name evidence="7" type="ORF">SAMN05446037_104313</name>
</gene>
<dbReference type="PANTHER" id="PTHR34294:SF5">
    <property type="entry name" value="CENTRAL GLYCOLYTIC GENES REGULATOR"/>
    <property type="match status" value="1"/>
</dbReference>
<dbReference type="PANTHER" id="PTHR34294">
    <property type="entry name" value="TRANSCRIPTIONAL REGULATOR-RELATED"/>
    <property type="match status" value="1"/>
</dbReference>
<feature type="domain" description="Sugar-binding" evidence="5">
    <location>
        <begin position="93"/>
        <end position="338"/>
    </location>
</feature>
<evidence type="ECO:0000256" key="3">
    <source>
        <dbReference type="ARBA" id="ARBA00023125"/>
    </source>
</evidence>
<dbReference type="EMBL" id="FZOJ01000043">
    <property type="protein sequence ID" value="SNT13373.1"/>
    <property type="molecule type" value="Genomic_DNA"/>
</dbReference>
<dbReference type="InterPro" id="IPR036388">
    <property type="entry name" value="WH-like_DNA-bd_sf"/>
</dbReference>
<reference evidence="7 8" key="1">
    <citation type="submission" date="2017-06" db="EMBL/GenBank/DDBJ databases">
        <authorList>
            <person name="Kim H.J."/>
            <person name="Triplett B.A."/>
        </authorList>
    </citation>
    <scope>NUCLEOTIDE SEQUENCE [LARGE SCALE GENOMIC DNA]</scope>
    <source>
        <strain evidence="7 8">SCA</strain>
    </source>
</reference>
<feature type="domain" description="CggR N-terminal DNA binding" evidence="6">
    <location>
        <begin position="18"/>
        <end position="87"/>
    </location>
</feature>
<dbReference type="OrthoDB" id="9793820at2"/>
<evidence type="ECO:0000313" key="7">
    <source>
        <dbReference type="EMBL" id="SNT13373.1"/>
    </source>
</evidence>
<evidence type="ECO:0000256" key="1">
    <source>
        <dbReference type="ARBA" id="ARBA00010466"/>
    </source>
</evidence>
<dbReference type="InterPro" id="IPR037171">
    <property type="entry name" value="NagB/RpiA_transferase-like"/>
</dbReference>
<keyword evidence="4" id="KW-0804">Transcription</keyword>
<name>A0A239K6W6_9FIRM</name>
<dbReference type="Pfam" id="PF21715">
    <property type="entry name" value="CggR_N"/>
    <property type="match status" value="1"/>
</dbReference>
<dbReference type="GO" id="GO:0003677">
    <property type="term" value="F:DNA binding"/>
    <property type="evidence" value="ECO:0007669"/>
    <property type="project" value="UniProtKB-KW"/>
</dbReference>
<dbReference type="SUPFAM" id="SSF46785">
    <property type="entry name" value="Winged helix' DNA-binding domain"/>
    <property type="match status" value="1"/>
</dbReference>
<dbReference type="Gene3D" id="1.10.10.10">
    <property type="entry name" value="Winged helix-like DNA-binding domain superfamily/Winged helix DNA-binding domain"/>
    <property type="match status" value="1"/>
</dbReference>
<dbReference type="Pfam" id="PF04198">
    <property type="entry name" value="Sugar-bind"/>
    <property type="match status" value="1"/>
</dbReference>
<dbReference type="InterPro" id="IPR007324">
    <property type="entry name" value="Sugar-bd_dom_put"/>
</dbReference>
<dbReference type="Proteomes" id="UP000198304">
    <property type="component" value="Unassembled WGS sequence"/>
</dbReference>
<protein>
    <submittedName>
        <fullName evidence="7">Central glycolytic genes regulator</fullName>
    </submittedName>
</protein>
<dbReference type="InterPro" id="IPR051054">
    <property type="entry name" value="SorC_transcr_regulators"/>
</dbReference>
<accession>A0A239K6W6</accession>
<evidence type="ECO:0000256" key="4">
    <source>
        <dbReference type="ARBA" id="ARBA00023163"/>
    </source>
</evidence>
<proteinExistence type="inferred from homology"/>
<evidence type="ECO:0000259" key="6">
    <source>
        <dbReference type="Pfam" id="PF21715"/>
    </source>
</evidence>
<keyword evidence="3" id="KW-0238">DNA-binding</keyword>
<dbReference type="GO" id="GO:0030246">
    <property type="term" value="F:carbohydrate binding"/>
    <property type="evidence" value="ECO:0007669"/>
    <property type="project" value="InterPro"/>
</dbReference>
<keyword evidence="2" id="KW-0805">Transcription regulation</keyword>
<dbReference type="InterPro" id="IPR048715">
    <property type="entry name" value="CggR_N"/>
</dbReference>
<evidence type="ECO:0000259" key="5">
    <source>
        <dbReference type="Pfam" id="PF04198"/>
    </source>
</evidence>
<evidence type="ECO:0000256" key="2">
    <source>
        <dbReference type="ARBA" id="ARBA00023015"/>
    </source>
</evidence>
<sequence length="340" mass="37873">MDNIIELQKKIVPEVLIILEKRYNILRNIYAMQPIGRRGLSNKLSIGERIVRTEVEILKDQGLIEVTPYGMTVTPEGENIIDNLQEYIYRLRGIKHLEEQLKKKLDIHEVKIVSGNFEEDEYVLTDIGKATASYIENIIDDSSIIGITGGTTMAAVAKGITRASKNNNIVVVPARGGIGKDVENQSNTVAAEMARRLKCQYQLLHASDTLGQQALESILQDPEIKKVTNIIKSVNLLIFGIGRADKMAQRREMSVEIVEKLKELKAVAEAFGYYFTREGKIVYEMKTVGISFKDFEKISTVIGVAGGANKAEAIVSISKLKKSMILITDEAAALEILEKY</sequence>
<organism evidence="7 8">
    <name type="scientific">Anaerovirgula multivorans</name>
    <dbReference type="NCBI Taxonomy" id="312168"/>
    <lineage>
        <taxon>Bacteria</taxon>
        <taxon>Bacillati</taxon>
        <taxon>Bacillota</taxon>
        <taxon>Clostridia</taxon>
        <taxon>Peptostreptococcales</taxon>
        <taxon>Natronincolaceae</taxon>
        <taxon>Anaerovirgula</taxon>
    </lineage>
</organism>
<dbReference type="SUPFAM" id="SSF100950">
    <property type="entry name" value="NagB/RpiA/CoA transferase-like"/>
    <property type="match status" value="1"/>
</dbReference>
<comment type="similarity">
    <text evidence="1">Belongs to the SorC transcriptional regulatory family.</text>
</comment>
<dbReference type="AlphaFoldDB" id="A0A239K6W6"/>
<keyword evidence="8" id="KW-1185">Reference proteome</keyword>
<dbReference type="RefSeq" id="WP_089285249.1">
    <property type="nucleotide sequence ID" value="NZ_FZOJ01000043.1"/>
</dbReference>
<dbReference type="Gene3D" id="3.40.50.1360">
    <property type="match status" value="1"/>
</dbReference>
<dbReference type="InterPro" id="IPR036390">
    <property type="entry name" value="WH_DNA-bd_sf"/>
</dbReference>
<evidence type="ECO:0000313" key="8">
    <source>
        <dbReference type="Proteomes" id="UP000198304"/>
    </source>
</evidence>